<feature type="transmembrane region" description="Helical" evidence="2">
    <location>
        <begin position="109"/>
        <end position="133"/>
    </location>
</feature>
<name>A0A0F5JS08_9BACT</name>
<dbReference type="Proteomes" id="UP000033035">
    <property type="component" value="Unassembled WGS sequence"/>
</dbReference>
<keyword evidence="2" id="KW-0812">Transmembrane</keyword>
<comment type="caution">
    <text evidence="3">The sequence shown here is derived from an EMBL/GenBank/DDBJ whole genome shotgun (WGS) entry which is preliminary data.</text>
</comment>
<dbReference type="RefSeq" id="WP_052349823.1">
    <property type="nucleotide sequence ID" value="NZ_AUAE01000017.1"/>
</dbReference>
<dbReference type="STRING" id="1203610.HMPREF1536_00290"/>
<dbReference type="EMBL" id="AQHW01000002">
    <property type="protein sequence ID" value="KKB60410.1"/>
    <property type="molecule type" value="Genomic_DNA"/>
</dbReference>
<evidence type="ECO:0000313" key="4">
    <source>
        <dbReference type="Proteomes" id="UP000033035"/>
    </source>
</evidence>
<keyword evidence="4" id="KW-1185">Reference proteome</keyword>
<sequence length="256" mass="28989">MEENNKLYSQNAIAVATFFGGPFAAGILIRKNCITLGHERQGFNALVIGIITTFLLFGCIFVIPESDLDKVPNALFPTIYTAIIYYIVEKLQGKELKAHKAGNGAFYSNWRATGIGAVCCLISVAVLIGGLWLGEKDWDMDQYNAKMEQFDRNDALGLHVYDILDDKPKKQVIEYIETVSIPKLQENMDLLKTVVAIEDIPSEYVKYSNLLLDYCRVRLDMYKVTAKIVEEETDAYDQEIERLGQQLDEIIKQINE</sequence>
<gene>
    <name evidence="3" type="ORF">HMPREF1536_00290</name>
</gene>
<feature type="transmembrane region" description="Helical" evidence="2">
    <location>
        <begin position="42"/>
        <end position="64"/>
    </location>
</feature>
<dbReference type="HOGENOM" id="CLU_1085230_0_0_10"/>
<feature type="coiled-coil region" evidence="1">
    <location>
        <begin position="226"/>
        <end position="253"/>
    </location>
</feature>
<keyword evidence="2" id="KW-1133">Transmembrane helix</keyword>
<reference evidence="3 4" key="1">
    <citation type="submission" date="2013-04" db="EMBL/GenBank/DDBJ databases">
        <title>The Genome Sequence of Parabacteroides gordonii DSM 23371.</title>
        <authorList>
            <consortium name="The Broad Institute Genomics Platform"/>
            <person name="Earl A."/>
            <person name="Ward D."/>
            <person name="Feldgarden M."/>
            <person name="Gevers D."/>
            <person name="Martens E."/>
            <person name="Sakamoto M."/>
            <person name="Benno Y."/>
            <person name="Suzuki N."/>
            <person name="Matsunaga N."/>
            <person name="Koshihara K."/>
            <person name="Seki M."/>
            <person name="Komiya H."/>
            <person name="Walker B."/>
            <person name="Young S."/>
            <person name="Zeng Q."/>
            <person name="Gargeya S."/>
            <person name="Fitzgerald M."/>
            <person name="Haas B."/>
            <person name="Abouelleil A."/>
            <person name="Allen A.W."/>
            <person name="Alvarado L."/>
            <person name="Arachchi H.M."/>
            <person name="Berlin A.M."/>
            <person name="Chapman S.B."/>
            <person name="Gainer-Dewar J."/>
            <person name="Goldberg J."/>
            <person name="Griggs A."/>
            <person name="Gujja S."/>
            <person name="Hansen M."/>
            <person name="Howarth C."/>
            <person name="Imamovic A."/>
            <person name="Ireland A."/>
            <person name="Larimer J."/>
            <person name="McCowan C."/>
            <person name="Murphy C."/>
            <person name="Pearson M."/>
            <person name="Poon T.W."/>
            <person name="Priest M."/>
            <person name="Roberts A."/>
            <person name="Saif S."/>
            <person name="Shea T."/>
            <person name="Sisk P."/>
            <person name="Sykes S."/>
            <person name="Wortman J."/>
            <person name="Nusbaum C."/>
            <person name="Birren B."/>
        </authorList>
    </citation>
    <scope>NUCLEOTIDE SEQUENCE [LARGE SCALE GENOMIC DNA]</scope>
    <source>
        <strain evidence="3 4">MS-1</strain>
    </source>
</reference>
<dbReference type="AlphaFoldDB" id="A0A0F5JS08"/>
<keyword evidence="2" id="KW-0472">Membrane</keyword>
<keyword evidence="1" id="KW-0175">Coiled coil</keyword>
<protein>
    <submittedName>
        <fullName evidence="3">Uncharacterized protein</fullName>
    </submittedName>
</protein>
<accession>A0A0F5JS08</accession>
<evidence type="ECO:0000256" key="2">
    <source>
        <dbReference type="SAM" id="Phobius"/>
    </source>
</evidence>
<evidence type="ECO:0000313" key="3">
    <source>
        <dbReference type="EMBL" id="KKB60410.1"/>
    </source>
</evidence>
<evidence type="ECO:0000256" key="1">
    <source>
        <dbReference type="SAM" id="Coils"/>
    </source>
</evidence>
<feature type="transmembrane region" description="Helical" evidence="2">
    <location>
        <begin position="12"/>
        <end position="30"/>
    </location>
</feature>
<dbReference type="PATRIC" id="fig|1203610.3.peg.308"/>
<organism evidence="3 4">
    <name type="scientific">Parabacteroides gordonii MS-1 = DSM 23371</name>
    <dbReference type="NCBI Taxonomy" id="1203610"/>
    <lineage>
        <taxon>Bacteria</taxon>
        <taxon>Pseudomonadati</taxon>
        <taxon>Bacteroidota</taxon>
        <taxon>Bacteroidia</taxon>
        <taxon>Bacteroidales</taxon>
        <taxon>Tannerellaceae</taxon>
        <taxon>Parabacteroides</taxon>
    </lineage>
</organism>
<proteinExistence type="predicted"/>